<dbReference type="PANTHER" id="PTHR35519:SF2">
    <property type="entry name" value="PH DOMAIN PROTEIN"/>
    <property type="match status" value="1"/>
</dbReference>
<reference evidence="1 2" key="1">
    <citation type="submission" date="2017-11" db="EMBL/GenBank/DDBJ databases">
        <title>Genomic Encyclopedia of Archaeal and Bacterial Type Strains, Phase II (KMG-II): From Individual Species to Whole Genera.</title>
        <authorList>
            <person name="Goeker M."/>
        </authorList>
    </citation>
    <scope>NUCLEOTIDE SEQUENCE [LARGE SCALE GENOMIC DNA]</scope>
    <source>
        <strain evidence="1 2">DSM 29128</strain>
    </source>
</reference>
<gene>
    <name evidence="1" type="ORF">BC777_0861</name>
</gene>
<dbReference type="Proteomes" id="UP000228531">
    <property type="component" value="Unassembled WGS sequence"/>
</dbReference>
<protein>
    <submittedName>
        <fullName evidence="1">Uncharacterized protein DUF4112</fullName>
    </submittedName>
</protein>
<keyword evidence="2" id="KW-1185">Reference proteome</keyword>
<dbReference type="EMBL" id="PGTY01000001">
    <property type="protein sequence ID" value="PJI92019.1"/>
    <property type="molecule type" value="Genomic_DNA"/>
</dbReference>
<dbReference type="PANTHER" id="PTHR35519">
    <property type="entry name" value="MEMBRANE PROTEINS"/>
    <property type="match status" value="1"/>
</dbReference>
<evidence type="ECO:0000313" key="2">
    <source>
        <dbReference type="Proteomes" id="UP000228531"/>
    </source>
</evidence>
<sequence>MNTLYIDTLPRYVNGMNIEQNIDLELARLRNVAWRMDALFYVPRTNISVGLDNIVGLVPVIGDALTALPSLWLINEARKLGASPGTLAYMTLNTVLDFFVGMVPVVGDIFDVIYNANIRNYRALERNLNKKAAHAKTVQTAQIAYA</sequence>
<dbReference type="AlphaFoldDB" id="A0A2M8WM70"/>
<name>A0A2M8WM70_9RHOB</name>
<dbReference type="InterPro" id="IPR025187">
    <property type="entry name" value="DUF4112"/>
</dbReference>
<proteinExistence type="predicted"/>
<comment type="caution">
    <text evidence="1">The sequence shown here is derived from an EMBL/GenBank/DDBJ whole genome shotgun (WGS) entry which is preliminary data.</text>
</comment>
<dbReference type="Pfam" id="PF13430">
    <property type="entry name" value="DUF4112"/>
    <property type="match status" value="1"/>
</dbReference>
<organism evidence="1 2">
    <name type="scientific">Yoonia maricola</name>
    <dbReference type="NCBI Taxonomy" id="420999"/>
    <lineage>
        <taxon>Bacteria</taxon>
        <taxon>Pseudomonadati</taxon>
        <taxon>Pseudomonadota</taxon>
        <taxon>Alphaproteobacteria</taxon>
        <taxon>Rhodobacterales</taxon>
        <taxon>Paracoccaceae</taxon>
        <taxon>Yoonia</taxon>
    </lineage>
</organism>
<evidence type="ECO:0000313" key="1">
    <source>
        <dbReference type="EMBL" id="PJI92019.1"/>
    </source>
</evidence>
<accession>A0A2M8WM70</accession>